<dbReference type="OrthoDB" id="793520at2"/>
<dbReference type="STRING" id="551991.SAMN05192529_10280"/>
<accession>A0A1H3W4M3</accession>
<keyword evidence="2" id="KW-1185">Reference proteome</keyword>
<dbReference type="RefSeq" id="WP_091392954.1">
    <property type="nucleotide sequence ID" value="NZ_FNQY01000002.1"/>
</dbReference>
<dbReference type="Proteomes" id="UP000199041">
    <property type="component" value="Unassembled WGS sequence"/>
</dbReference>
<evidence type="ECO:0000313" key="2">
    <source>
        <dbReference type="Proteomes" id="UP000199041"/>
    </source>
</evidence>
<proteinExistence type="predicted"/>
<dbReference type="AlphaFoldDB" id="A0A1H3W4M3"/>
<sequence length="142" mass="16515">MGGSDNSNISWVNRQQPVRWVYDFELAGRDQKNDLLMLTSGVFQLLLHKGSLLLTEEGIILQNKAGQPEAQITFDQMATIFMGYDELYPARLTKNFGFFWAPIRITLTNHQQIYLIIYGSMGLIIRNKWWFEKLKQLLDTAR</sequence>
<dbReference type="EMBL" id="FNQY01000002">
    <property type="protein sequence ID" value="SDZ81292.1"/>
    <property type="molecule type" value="Genomic_DNA"/>
</dbReference>
<reference evidence="1 2" key="1">
    <citation type="submission" date="2016-10" db="EMBL/GenBank/DDBJ databases">
        <authorList>
            <person name="de Groot N.N."/>
        </authorList>
    </citation>
    <scope>NUCLEOTIDE SEQUENCE [LARGE SCALE GENOMIC DNA]</scope>
    <source>
        <strain evidence="1 2">Vu-144</strain>
    </source>
</reference>
<evidence type="ECO:0000313" key="1">
    <source>
        <dbReference type="EMBL" id="SDZ81292.1"/>
    </source>
</evidence>
<gene>
    <name evidence="1" type="ORF">SAMN05192529_10280</name>
</gene>
<protein>
    <submittedName>
        <fullName evidence="1">Uncharacterized protein</fullName>
    </submittedName>
</protein>
<name>A0A1H3W4M3_9BACT</name>
<organism evidence="1 2">
    <name type="scientific">Arachidicoccus rhizosphaerae</name>
    <dbReference type="NCBI Taxonomy" id="551991"/>
    <lineage>
        <taxon>Bacteria</taxon>
        <taxon>Pseudomonadati</taxon>
        <taxon>Bacteroidota</taxon>
        <taxon>Chitinophagia</taxon>
        <taxon>Chitinophagales</taxon>
        <taxon>Chitinophagaceae</taxon>
        <taxon>Arachidicoccus</taxon>
    </lineage>
</organism>